<protein>
    <submittedName>
        <fullName evidence="1">Uncharacterized protein</fullName>
    </submittedName>
</protein>
<dbReference type="InterPro" id="IPR011008">
    <property type="entry name" value="Dimeric_a/b-barrel"/>
</dbReference>
<organism evidence="1 2">
    <name type="scientific">Neohortaea acidophila</name>
    <dbReference type="NCBI Taxonomy" id="245834"/>
    <lineage>
        <taxon>Eukaryota</taxon>
        <taxon>Fungi</taxon>
        <taxon>Dikarya</taxon>
        <taxon>Ascomycota</taxon>
        <taxon>Pezizomycotina</taxon>
        <taxon>Dothideomycetes</taxon>
        <taxon>Dothideomycetidae</taxon>
        <taxon>Mycosphaerellales</taxon>
        <taxon>Teratosphaeriaceae</taxon>
        <taxon>Neohortaea</taxon>
    </lineage>
</organism>
<dbReference type="SUPFAM" id="SSF54909">
    <property type="entry name" value="Dimeric alpha+beta barrel"/>
    <property type="match status" value="1"/>
</dbReference>
<evidence type="ECO:0000313" key="2">
    <source>
        <dbReference type="Proteomes" id="UP000799767"/>
    </source>
</evidence>
<dbReference type="EMBL" id="MU001634">
    <property type="protein sequence ID" value="KAF2484502.1"/>
    <property type="molecule type" value="Genomic_DNA"/>
</dbReference>
<name>A0A6A6PWU0_9PEZI</name>
<dbReference type="GeneID" id="54476367"/>
<dbReference type="Gene3D" id="3.30.70.100">
    <property type="match status" value="1"/>
</dbReference>
<accession>A0A6A6PWU0</accession>
<dbReference type="Proteomes" id="UP000799767">
    <property type="component" value="Unassembled WGS sequence"/>
</dbReference>
<gene>
    <name evidence="1" type="ORF">BDY17DRAFT_309720</name>
</gene>
<dbReference type="AlphaFoldDB" id="A0A6A6PWU0"/>
<sequence>MNEANYDIYSGDDARDRLVKSAIDKIGHGKPIVIINLLRFRESADYQGLTHAQTSELVKQEPHCSGPDAYYKRYVPVYNDVCKKYFGKEHGASQKILYLGKEMLPLLNRGRVPVEEGDERYWHAVIMLRYPSLEAAMQFIKTDEYWQANVHRVAALEDNVAWVTEPIEVAT</sequence>
<reference evidence="1" key="1">
    <citation type="journal article" date="2020" name="Stud. Mycol.">
        <title>101 Dothideomycetes genomes: a test case for predicting lifestyles and emergence of pathogens.</title>
        <authorList>
            <person name="Haridas S."/>
            <person name="Albert R."/>
            <person name="Binder M."/>
            <person name="Bloem J."/>
            <person name="Labutti K."/>
            <person name="Salamov A."/>
            <person name="Andreopoulos B."/>
            <person name="Baker S."/>
            <person name="Barry K."/>
            <person name="Bills G."/>
            <person name="Bluhm B."/>
            <person name="Cannon C."/>
            <person name="Castanera R."/>
            <person name="Culley D."/>
            <person name="Daum C."/>
            <person name="Ezra D."/>
            <person name="Gonzalez J."/>
            <person name="Henrissat B."/>
            <person name="Kuo A."/>
            <person name="Liang C."/>
            <person name="Lipzen A."/>
            <person name="Lutzoni F."/>
            <person name="Magnuson J."/>
            <person name="Mondo S."/>
            <person name="Nolan M."/>
            <person name="Ohm R."/>
            <person name="Pangilinan J."/>
            <person name="Park H.-J."/>
            <person name="Ramirez L."/>
            <person name="Alfaro M."/>
            <person name="Sun H."/>
            <person name="Tritt A."/>
            <person name="Yoshinaga Y."/>
            <person name="Zwiers L.-H."/>
            <person name="Turgeon B."/>
            <person name="Goodwin S."/>
            <person name="Spatafora J."/>
            <person name="Crous P."/>
            <person name="Grigoriev I."/>
        </authorList>
    </citation>
    <scope>NUCLEOTIDE SEQUENCE</scope>
    <source>
        <strain evidence="1">CBS 113389</strain>
    </source>
</reference>
<dbReference type="OrthoDB" id="3500395at2759"/>
<keyword evidence="2" id="KW-1185">Reference proteome</keyword>
<dbReference type="RefSeq" id="XP_033591071.1">
    <property type="nucleotide sequence ID" value="XM_033735365.1"/>
</dbReference>
<proteinExistence type="predicted"/>
<evidence type="ECO:0000313" key="1">
    <source>
        <dbReference type="EMBL" id="KAF2484502.1"/>
    </source>
</evidence>